<sequence length="221" mass="24162">MNNIMVAPHNTSGPNSWGGEPSAQGTQAREAWFAEASSSWRSRLNRSLLFQGPKGSFTAHERWGDLRTMLLSLLRGSLSPLQGSLKTSERSRVSTHPNDGQISHFSAIFGCGKARSGLVVPRPFGRGRSEEVVVVHMTLDQVMAQEVALETVVTMVVAETVEEEAVVVEDGETTMALAQDMDSEVDMDMAVVGKEEVAEMDARAQEWVLGSSYERGQLMYT</sequence>
<protein>
    <submittedName>
        <fullName evidence="2">Uncharacterized protein</fullName>
    </submittedName>
</protein>
<organism evidence="2 3">
    <name type="scientific">Punica granatum</name>
    <name type="common">Pomegranate</name>
    <dbReference type="NCBI Taxonomy" id="22663"/>
    <lineage>
        <taxon>Eukaryota</taxon>
        <taxon>Viridiplantae</taxon>
        <taxon>Streptophyta</taxon>
        <taxon>Embryophyta</taxon>
        <taxon>Tracheophyta</taxon>
        <taxon>Spermatophyta</taxon>
        <taxon>Magnoliopsida</taxon>
        <taxon>eudicotyledons</taxon>
        <taxon>Gunneridae</taxon>
        <taxon>Pentapetalae</taxon>
        <taxon>rosids</taxon>
        <taxon>malvids</taxon>
        <taxon>Myrtales</taxon>
        <taxon>Lythraceae</taxon>
        <taxon>Punica</taxon>
    </lineage>
</organism>
<comment type="caution">
    <text evidence="2">The sequence shown here is derived from an EMBL/GenBank/DDBJ whole genome shotgun (WGS) entry which is preliminary data.</text>
</comment>
<dbReference type="EMBL" id="PGOL01000853">
    <property type="protein sequence ID" value="PKI64084.1"/>
    <property type="molecule type" value="Genomic_DNA"/>
</dbReference>
<name>A0A2I0K6A0_PUNGR</name>
<feature type="region of interest" description="Disordered" evidence="1">
    <location>
        <begin position="1"/>
        <end position="28"/>
    </location>
</feature>
<feature type="compositionally biased region" description="Polar residues" evidence="1">
    <location>
        <begin position="1"/>
        <end position="15"/>
    </location>
</feature>
<evidence type="ECO:0000313" key="3">
    <source>
        <dbReference type="Proteomes" id="UP000233551"/>
    </source>
</evidence>
<gene>
    <name evidence="2" type="ORF">CRG98_015528</name>
</gene>
<evidence type="ECO:0000313" key="2">
    <source>
        <dbReference type="EMBL" id="PKI64084.1"/>
    </source>
</evidence>
<dbReference type="AlphaFoldDB" id="A0A2I0K6A0"/>
<keyword evidence="3" id="KW-1185">Reference proteome</keyword>
<evidence type="ECO:0000256" key="1">
    <source>
        <dbReference type="SAM" id="MobiDB-lite"/>
    </source>
</evidence>
<reference evidence="2 3" key="1">
    <citation type="submission" date="2017-11" db="EMBL/GenBank/DDBJ databases">
        <title>De-novo sequencing of pomegranate (Punica granatum L.) genome.</title>
        <authorList>
            <person name="Akparov Z."/>
            <person name="Amiraslanov A."/>
            <person name="Hajiyeva S."/>
            <person name="Abbasov M."/>
            <person name="Kaur K."/>
            <person name="Hamwieh A."/>
            <person name="Solovyev V."/>
            <person name="Salamov A."/>
            <person name="Braich B."/>
            <person name="Kosarev P."/>
            <person name="Mahmoud A."/>
            <person name="Hajiyev E."/>
            <person name="Babayeva S."/>
            <person name="Izzatullayeva V."/>
            <person name="Mammadov A."/>
            <person name="Mammadov A."/>
            <person name="Sharifova S."/>
            <person name="Ojaghi J."/>
            <person name="Eynullazada K."/>
            <person name="Bayramov B."/>
            <person name="Abdulazimova A."/>
            <person name="Shahmuradov I."/>
        </authorList>
    </citation>
    <scope>NUCLEOTIDE SEQUENCE [LARGE SCALE GENOMIC DNA]</scope>
    <source>
        <strain evidence="3">cv. AG2017</strain>
        <tissue evidence="2">Leaf</tissue>
    </source>
</reference>
<accession>A0A2I0K6A0</accession>
<dbReference type="Proteomes" id="UP000233551">
    <property type="component" value="Unassembled WGS sequence"/>
</dbReference>
<proteinExistence type="predicted"/>